<dbReference type="STRING" id="74649.A0A2P6QZF5"/>
<dbReference type="InterPro" id="IPR008974">
    <property type="entry name" value="TRAF-like"/>
</dbReference>
<dbReference type="SMART" id="SM00061">
    <property type="entry name" value="MATH"/>
    <property type="match status" value="2"/>
</dbReference>
<name>A0A2P6QZF5_ROSCH</name>
<dbReference type="EMBL" id="PDCK01000042">
    <property type="protein sequence ID" value="PRQ39574.1"/>
    <property type="molecule type" value="Genomic_DNA"/>
</dbReference>
<keyword evidence="3" id="KW-1185">Reference proteome</keyword>
<reference evidence="2 3" key="1">
    <citation type="journal article" date="2018" name="Nat. Genet.">
        <title>The Rosa genome provides new insights in the design of modern roses.</title>
        <authorList>
            <person name="Bendahmane M."/>
        </authorList>
    </citation>
    <scope>NUCLEOTIDE SEQUENCE [LARGE SCALE GENOMIC DNA]</scope>
    <source>
        <strain evidence="3">cv. Old Blush</strain>
    </source>
</reference>
<dbReference type="OrthoDB" id="1883087at2759"/>
<dbReference type="PANTHER" id="PTHR46162">
    <property type="entry name" value="TRAF-LIKE FAMILY PROTEIN"/>
    <property type="match status" value="1"/>
</dbReference>
<organism evidence="2 3">
    <name type="scientific">Rosa chinensis</name>
    <name type="common">China rose</name>
    <dbReference type="NCBI Taxonomy" id="74649"/>
    <lineage>
        <taxon>Eukaryota</taxon>
        <taxon>Viridiplantae</taxon>
        <taxon>Streptophyta</taxon>
        <taxon>Embryophyta</taxon>
        <taxon>Tracheophyta</taxon>
        <taxon>Spermatophyta</taxon>
        <taxon>Magnoliopsida</taxon>
        <taxon>eudicotyledons</taxon>
        <taxon>Gunneridae</taxon>
        <taxon>Pentapetalae</taxon>
        <taxon>rosids</taxon>
        <taxon>fabids</taxon>
        <taxon>Rosales</taxon>
        <taxon>Rosaceae</taxon>
        <taxon>Rosoideae</taxon>
        <taxon>Rosoideae incertae sedis</taxon>
        <taxon>Rosa</taxon>
    </lineage>
</organism>
<dbReference type="CDD" id="cd00121">
    <property type="entry name" value="MATH"/>
    <property type="match status" value="2"/>
</dbReference>
<dbReference type="Pfam" id="PF22486">
    <property type="entry name" value="MATH_2"/>
    <property type="match status" value="2"/>
</dbReference>
<sequence>MANLNLEKDVSGVLRSFSDSPPTHYSVEIQLFSLLIETYSENGYESKEFEAGGYKWKLVFHPNGNKKKNVKDHISLYLVMAGTDSLDSSWEVYVDFRLFLLDQNKGNYLVFEDALTKKKCFHGAMRSAGFDKLIPLEDFTDVSNGFLVDDTCVFGAEVFVCKERRTGKGECLARMKEASVCKHVWKVEKFSSLDAAYESEPFTAGGYNWKIKLYPKGCGEGKGSHLSLFLYLASPITLPPGSELFVEYRFRILDQIHHQHHHPSSAKNWFRHFRDGTGWGCRKFIEQETFGQVDKGFLKNDACIVEAEVTVHGISKALSQTSPQSQCFKTLRRTPKRFWESLDKA</sequence>
<dbReference type="PANTHER" id="PTHR46162:SF2">
    <property type="entry name" value="ANKYRIN REPEAT-CONTAINING PROTEIN-RELATED"/>
    <property type="match status" value="1"/>
</dbReference>
<dbReference type="GO" id="GO:0004843">
    <property type="term" value="F:cysteine-type deubiquitinase activity"/>
    <property type="evidence" value="ECO:0007669"/>
    <property type="project" value="UniProtKB-EC"/>
</dbReference>
<dbReference type="PROSITE" id="PS50144">
    <property type="entry name" value="MATH"/>
    <property type="match status" value="2"/>
</dbReference>
<dbReference type="InterPro" id="IPR002083">
    <property type="entry name" value="MATH/TRAF_dom"/>
</dbReference>
<dbReference type="OMA" id="IRGEAHY"/>
<dbReference type="Gene3D" id="2.60.210.10">
    <property type="entry name" value="Apoptosis, Tumor Necrosis Factor Receptor Associated Protein 2, Chain A"/>
    <property type="match status" value="2"/>
</dbReference>
<dbReference type="Proteomes" id="UP000238479">
    <property type="component" value="Chromosome 4"/>
</dbReference>
<protein>
    <submittedName>
        <fullName evidence="2">Putative ubiquitinyl hydrolase 1</fullName>
        <ecNumber evidence="2">3.4.19.12</ecNumber>
    </submittedName>
</protein>
<comment type="caution">
    <text evidence="2">The sequence shown here is derived from an EMBL/GenBank/DDBJ whole genome shotgun (WGS) entry which is preliminary data.</text>
</comment>
<keyword evidence="2" id="KW-0378">Hydrolase</keyword>
<feature type="domain" description="MATH" evidence="1">
    <location>
        <begin position="180"/>
        <end position="309"/>
    </location>
</feature>
<gene>
    <name evidence="2" type="ORF">RchiOBHm_Chr4g0426761</name>
</gene>
<evidence type="ECO:0000313" key="2">
    <source>
        <dbReference type="EMBL" id="PRQ39574.1"/>
    </source>
</evidence>
<feature type="domain" description="MATH" evidence="1">
    <location>
        <begin position="22"/>
        <end position="158"/>
    </location>
</feature>
<evidence type="ECO:0000313" key="3">
    <source>
        <dbReference type="Proteomes" id="UP000238479"/>
    </source>
</evidence>
<dbReference type="EC" id="3.4.19.12" evidence="2"/>
<proteinExistence type="predicted"/>
<dbReference type="AlphaFoldDB" id="A0A2P6QZF5"/>
<dbReference type="SUPFAM" id="SSF49599">
    <property type="entry name" value="TRAF domain-like"/>
    <property type="match status" value="2"/>
</dbReference>
<accession>A0A2P6QZF5</accession>
<dbReference type="Gramene" id="PRQ39574">
    <property type="protein sequence ID" value="PRQ39574"/>
    <property type="gene ID" value="RchiOBHm_Chr4g0426761"/>
</dbReference>
<evidence type="ECO:0000259" key="1">
    <source>
        <dbReference type="PROSITE" id="PS50144"/>
    </source>
</evidence>